<protein>
    <recommendedName>
        <fullName evidence="7">Nuclear pore complex protein</fullName>
    </recommendedName>
</protein>
<evidence type="ECO:0000256" key="3">
    <source>
        <dbReference type="ARBA" id="ARBA00022927"/>
    </source>
</evidence>
<keyword evidence="7" id="KW-0472">Membrane</keyword>
<dbReference type="Pfam" id="PF04121">
    <property type="entry name" value="Nup84_Nup100"/>
    <property type="match status" value="1"/>
</dbReference>
<dbReference type="PANTHER" id="PTHR13003:SF2">
    <property type="entry name" value="NUCLEAR PORE COMPLEX PROTEIN NUP107"/>
    <property type="match status" value="1"/>
</dbReference>
<keyword evidence="2" id="KW-0509">mRNA transport</keyword>
<dbReference type="GO" id="GO:0031965">
    <property type="term" value="C:nuclear membrane"/>
    <property type="evidence" value="ECO:0007669"/>
    <property type="project" value="UniProtKB-SubCell"/>
</dbReference>
<dbReference type="EMBL" id="CCBP010000028">
    <property type="protein sequence ID" value="CDO68941.1"/>
    <property type="molecule type" value="Genomic_DNA"/>
</dbReference>
<evidence type="ECO:0000256" key="6">
    <source>
        <dbReference type="ARBA" id="ARBA00023242"/>
    </source>
</evidence>
<comment type="similarity">
    <text evidence="7">Belongs to the nucleoporin Nup84/Nup107 family.</text>
</comment>
<comment type="function">
    <text evidence="7">Functions as a component of the nuclear pore complex (NPC).</text>
</comment>
<dbReference type="OMA" id="MAHIVLF"/>
<comment type="caution">
    <text evidence="8">The sequence shown here is derived from an EMBL/GenBank/DDBJ whole genome shotgun (WGS) entry which is preliminary data.</text>
</comment>
<keyword evidence="9" id="KW-1185">Reference proteome</keyword>
<evidence type="ECO:0000256" key="1">
    <source>
        <dbReference type="ARBA" id="ARBA00022448"/>
    </source>
</evidence>
<comment type="subcellular location">
    <subcellularLocation>
        <location evidence="7">Nucleus</location>
        <location evidence="7">Nuclear pore complex</location>
    </subcellularLocation>
    <subcellularLocation>
        <location evidence="7">Nucleus membrane</location>
    </subcellularLocation>
</comment>
<evidence type="ECO:0000256" key="7">
    <source>
        <dbReference type="RuleBase" id="RU365072"/>
    </source>
</evidence>
<dbReference type="InterPro" id="IPR007252">
    <property type="entry name" value="Nup84/Nup107"/>
</dbReference>
<name>A0A060S447_PYCCI</name>
<evidence type="ECO:0000256" key="4">
    <source>
        <dbReference type="ARBA" id="ARBA00023010"/>
    </source>
</evidence>
<accession>A0A060S447</accession>
<keyword evidence="6 7" id="KW-0539">Nucleus</keyword>
<keyword evidence="1 7" id="KW-0813">Transport</keyword>
<dbReference type="AlphaFoldDB" id="A0A060S447"/>
<dbReference type="PANTHER" id="PTHR13003">
    <property type="entry name" value="NUP107-RELATED"/>
    <property type="match status" value="1"/>
</dbReference>
<dbReference type="GO" id="GO:0006606">
    <property type="term" value="P:protein import into nucleus"/>
    <property type="evidence" value="ECO:0007669"/>
    <property type="project" value="TreeGrafter"/>
</dbReference>
<evidence type="ECO:0000256" key="2">
    <source>
        <dbReference type="ARBA" id="ARBA00022816"/>
    </source>
</evidence>
<gene>
    <name evidence="8" type="ORF">BN946_scf185000.g84</name>
</gene>
<dbReference type="GO" id="GO:0031080">
    <property type="term" value="C:nuclear pore outer ring"/>
    <property type="evidence" value="ECO:0007669"/>
    <property type="project" value="TreeGrafter"/>
</dbReference>
<dbReference type="Proteomes" id="UP000029665">
    <property type="component" value="Unassembled WGS sequence"/>
</dbReference>
<organism evidence="8 9">
    <name type="scientific">Pycnoporus cinnabarinus</name>
    <name type="common">Cinnabar-red polypore</name>
    <name type="synonym">Trametes cinnabarina</name>
    <dbReference type="NCBI Taxonomy" id="5643"/>
    <lineage>
        <taxon>Eukaryota</taxon>
        <taxon>Fungi</taxon>
        <taxon>Dikarya</taxon>
        <taxon>Basidiomycota</taxon>
        <taxon>Agaricomycotina</taxon>
        <taxon>Agaricomycetes</taxon>
        <taxon>Polyporales</taxon>
        <taxon>Polyporaceae</taxon>
        <taxon>Trametes</taxon>
    </lineage>
</organism>
<keyword evidence="5 7" id="KW-0906">Nuclear pore complex</keyword>
<dbReference type="Gene3D" id="1.20.190.50">
    <property type="match status" value="1"/>
</dbReference>
<dbReference type="Gene3D" id="1.10.3450.20">
    <property type="match status" value="1"/>
</dbReference>
<dbReference type="GO" id="GO:0000973">
    <property type="term" value="P:post-transcriptional tethering of RNA polymerase II gene DNA at nuclear periphery"/>
    <property type="evidence" value="ECO:0007669"/>
    <property type="project" value="TreeGrafter"/>
</dbReference>
<evidence type="ECO:0000256" key="5">
    <source>
        <dbReference type="ARBA" id="ARBA00023132"/>
    </source>
</evidence>
<keyword evidence="3" id="KW-0653">Protein transport</keyword>
<evidence type="ECO:0000313" key="9">
    <source>
        <dbReference type="Proteomes" id="UP000029665"/>
    </source>
</evidence>
<dbReference type="GO" id="GO:0017056">
    <property type="term" value="F:structural constituent of nuclear pore"/>
    <property type="evidence" value="ECO:0007669"/>
    <property type="project" value="UniProtKB-UniRule"/>
</dbReference>
<sequence length="788" mass="87396">MTDTLYASCAEVLAVCQANKDNLEALLHPETGFAPRLRQICEAQLSELSDSAGTDGSITVSELEALRMESDTWALLQALMSLRKTTPPHYPHARELLAANPYTPPATLAQSIMHSSPLLSELVVVREWLHESAPSPASLDPGATNGYWRFTRNALLQGKRTGRMGAGLVTELDPDAVNRDGVEEKGLAPDDAAYEKAVLQALYAHVRAGQLEEAAELCRKANQPWRAASIRGALLFQWRAIANEPREADAMDDEDADDSHQWRGNVRRRLWKKVCCQAATSSSLSPTERALYAALAPSPQTALALKSVARTWEDHLWTLVSLACEERLSAGLATIERDSFWESGLGALEGGVAAVAAGRDVLEEAETEEWEREVTQALEGLSNVAVAEGAPADNPYHVSQLHIILDRTDALLEAFASGLQDGTYISSPEYTSMTRFFAHLCLFLQMIDIPVSPYATQVILESYLRVLEQAGQRELIAMYAGALGDNAVERYALFLTSLELSADINERRLALTRAREHGLDIERVAVVTAERTIEKAFTILPPAKGPLPFISAMEPPPTEAEWLLVRSIEWTTFLESTYDTALEQANVILRYLLGHGRVQIAKSLLDMLPPELGTLREPEEEATEYLHYRQFFAVWDALARVVECEALEQPQMNKDTRAAWLSDYKSLIEQAREQVVKLLTTDWLVNDAETRAANAKRTRDLVRIRQIYIPELIIRLHSTLVNSRGRIPENVKHALLLVNVVADSRYRLYEDFSSQPGRRLGDYLGAVRQAVLAGLEGGGSDPFRILTV</sequence>
<dbReference type="HOGENOM" id="CLU_012944_0_0_1"/>
<dbReference type="STRING" id="5643.A0A060S447"/>
<dbReference type="OrthoDB" id="3098at2759"/>
<evidence type="ECO:0000313" key="8">
    <source>
        <dbReference type="EMBL" id="CDO68941.1"/>
    </source>
</evidence>
<keyword evidence="4 7" id="KW-0811">Translocation</keyword>
<proteinExistence type="inferred from homology"/>
<reference evidence="8" key="1">
    <citation type="submission" date="2014-01" db="EMBL/GenBank/DDBJ databases">
        <title>The genome of the white-rot fungus Pycnoporus cinnabarinus: a basidiomycete model with a versatile arsenal for lignocellulosic biomass breakdown.</title>
        <authorList>
            <person name="Levasseur A."/>
            <person name="Lomascolo A."/>
            <person name="Ruiz-Duenas F.J."/>
            <person name="Uzan E."/>
            <person name="Piumi F."/>
            <person name="Kues U."/>
            <person name="Ram A.F.J."/>
            <person name="Murat C."/>
            <person name="Haon M."/>
            <person name="Benoit I."/>
            <person name="Arfi Y."/>
            <person name="Chevret D."/>
            <person name="Drula E."/>
            <person name="Kwon M.J."/>
            <person name="Gouret P."/>
            <person name="Lesage-Meessen L."/>
            <person name="Lombard V."/>
            <person name="Mariette J."/>
            <person name="Noirot C."/>
            <person name="Park J."/>
            <person name="Patyshakuliyeva A."/>
            <person name="Wieneger R.A.B."/>
            <person name="Wosten H.A.B."/>
            <person name="Martin F."/>
            <person name="Coutinho P.M."/>
            <person name="de Vries R."/>
            <person name="Martinez A.T."/>
            <person name="Klopp C."/>
            <person name="Pontarotti P."/>
            <person name="Henrissat B."/>
            <person name="Record E."/>
        </authorList>
    </citation>
    <scope>NUCLEOTIDE SEQUENCE [LARGE SCALE GENOMIC DNA]</scope>
    <source>
        <strain evidence="8">BRFM137</strain>
    </source>
</reference>
<dbReference type="GO" id="GO:0006406">
    <property type="term" value="P:mRNA export from nucleus"/>
    <property type="evidence" value="ECO:0007669"/>
    <property type="project" value="TreeGrafter"/>
</dbReference>
<comment type="subunit">
    <text evidence="7">Part of the nuclear pore complex (NPC).</text>
</comment>